<evidence type="ECO:0000256" key="2">
    <source>
        <dbReference type="ARBA" id="ARBA00008344"/>
    </source>
</evidence>
<dbReference type="SMART" id="SM00173">
    <property type="entry name" value="RAS"/>
    <property type="match status" value="1"/>
</dbReference>
<accession>A0A3B0JR07</accession>
<evidence type="ECO:0000256" key="11">
    <source>
        <dbReference type="ARBA" id="ARBA00023289"/>
    </source>
</evidence>
<proteinExistence type="inferred from homology"/>
<keyword evidence="17" id="KW-1185">Reference proteome</keyword>
<dbReference type="Pfam" id="PF00071">
    <property type="entry name" value="Ras"/>
    <property type="match status" value="1"/>
</dbReference>
<evidence type="ECO:0000256" key="6">
    <source>
        <dbReference type="ARBA" id="ARBA00022741"/>
    </source>
</evidence>
<gene>
    <name evidence="16" type="ORF">DGUA_6G017167</name>
</gene>
<evidence type="ECO:0000256" key="7">
    <source>
        <dbReference type="ARBA" id="ARBA00022801"/>
    </source>
</evidence>
<dbReference type="Proteomes" id="UP000268350">
    <property type="component" value="Unassembled WGS sequence"/>
</dbReference>
<evidence type="ECO:0000256" key="10">
    <source>
        <dbReference type="ARBA" id="ARBA00023288"/>
    </source>
</evidence>
<dbReference type="PROSITE" id="PS51420">
    <property type="entry name" value="RHO"/>
    <property type="match status" value="1"/>
</dbReference>
<evidence type="ECO:0000256" key="12">
    <source>
        <dbReference type="ARBA" id="ARBA00040461"/>
    </source>
</evidence>
<dbReference type="AlphaFoldDB" id="A0A3B0JR07"/>
<dbReference type="SMART" id="SM00174">
    <property type="entry name" value="RHO"/>
    <property type="match status" value="1"/>
</dbReference>
<comment type="similarity">
    <text evidence="2">Belongs to the small GTPase superfamily. Ras family.</text>
</comment>
<dbReference type="NCBIfam" id="TIGR00231">
    <property type="entry name" value="small_GTP"/>
    <property type="match status" value="1"/>
</dbReference>
<dbReference type="EC" id="3.6.5.2" evidence="3"/>
<evidence type="ECO:0000256" key="9">
    <source>
        <dbReference type="ARBA" id="ARBA00023136"/>
    </source>
</evidence>
<comment type="function">
    <text evidence="13">Ras proteins bind GDP/GTP and possess intrinsic GTPase activity. Plays a role in eye development by regulating cell growth, survival of postmitotic ommatidial cells and differentiation of photoreceptor cells. During larval development, mediates Ptth/tor signaling leading to the production of ecdysone, a hormone required for the initiation of metamorphosis.</text>
</comment>
<dbReference type="InterPro" id="IPR001806">
    <property type="entry name" value="Small_GTPase"/>
</dbReference>
<dbReference type="OrthoDB" id="5976022at2759"/>
<sequence>MTEYKLVVVGAGGVGKSALTIQLIQNHFVDEYDPTIEDSYRKQVVIDGETCLLDILDTAGQEEYSAMRDQYMRTGEGFLLVFAVNSAKSFEDIGTYREQIKRVKDAEEVPMVLVGNKCDLTTWNVKNEQAREVAKQYGIPYIETSAKTRMGVDDAFYTLVREIRKDKDNKGRRGRKLNKPNRRFKCKML</sequence>
<dbReference type="InterPro" id="IPR027417">
    <property type="entry name" value="P-loop_NTPase"/>
</dbReference>
<dbReference type="SMART" id="SM00175">
    <property type="entry name" value="RAB"/>
    <property type="match status" value="1"/>
</dbReference>
<name>A0A3B0JR07_DROGU</name>
<dbReference type="PANTHER" id="PTHR24070">
    <property type="entry name" value="RAS, DI-RAS, AND RHEB FAMILY MEMBERS OF SMALL GTPASE SUPERFAMILY"/>
    <property type="match status" value="1"/>
</dbReference>
<dbReference type="InterPro" id="IPR005225">
    <property type="entry name" value="Small_GTP-bd"/>
</dbReference>
<keyword evidence="8" id="KW-0342">GTP-binding</keyword>
<evidence type="ECO:0000313" key="16">
    <source>
        <dbReference type="EMBL" id="SPP84555.1"/>
    </source>
</evidence>
<dbReference type="GO" id="GO:0005525">
    <property type="term" value="F:GTP binding"/>
    <property type="evidence" value="ECO:0007669"/>
    <property type="project" value="UniProtKB-KW"/>
</dbReference>
<dbReference type="PRINTS" id="PR00449">
    <property type="entry name" value="RASTRNSFRMNG"/>
</dbReference>
<keyword evidence="7" id="KW-0378">Hydrolase</keyword>
<dbReference type="SUPFAM" id="SSF52540">
    <property type="entry name" value="P-loop containing nucleoside triphosphate hydrolases"/>
    <property type="match status" value="1"/>
</dbReference>
<evidence type="ECO:0000256" key="3">
    <source>
        <dbReference type="ARBA" id="ARBA00011984"/>
    </source>
</evidence>
<dbReference type="CDD" id="cd04138">
    <property type="entry name" value="H_N_K_Ras_like"/>
    <property type="match status" value="1"/>
</dbReference>
<comment type="catalytic activity">
    <reaction evidence="15">
        <text>GTP + H2O = GDP + phosphate + H(+)</text>
        <dbReference type="Rhea" id="RHEA:19669"/>
        <dbReference type="ChEBI" id="CHEBI:15377"/>
        <dbReference type="ChEBI" id="CHEBI:15378"/>
        <dbReference type="ChEBI" id="CHEBI:37565"/>
        <dbReference type="ChEBI" id="CHEBI:43474"/>
        <dbReference type="ChEBI" id="CHEBI:58189"/>
        <dbReference type="EC" id="3.6.5.2"/>
    </reaction>
</comment>
<dbReference type="GO" id="GO:0005886">
    <property type="term" value="C:plasma membrane"/>
    <property type="evidence" value="ECO:0007669"/>
    <property type="project" value="UniProtKB-SubCell"/>
</dbReference>
<dbReference type="SMART" id="SM00176">
    <property type="entry name" value="RAN"/>
    <property type="match status" value="1"/>
</dbReference>
<keyword evidence="10" id="KW-0449">Lipoprotein</keyword>
<evidence type="ECO:0000256" key="1">
    <source>
        <dbReference type="ARBA" id="ARBA00004236"/>
    </source>
</evidence>
<keyword evidence="9" id="KW-0472">Membrane</keyword>
<dbReference type="FunFam" id="3.40.50.300:FF:000096">
    <property type="entry name" value="KRAS proto-oncogene, GTPase"/>
    <property type="match status" value="1"/>
</dbReference>
<dbReference type="PROSITE" id="PS51419">
    <property type="entry name" value="RAB"/>
    <property type="match status" value="1"/>
</dbReference>
<keyword evidence="6" id="KW-0547">Nucleotide-binding</keyword>
<keyword evidence="11" id="KW-0636">Prenylation</keyword>
<comment type="subcellular location">
    <subcellularLocation>
        <location evidence="1">Cell membrane</location>
    </subcellularLocation>
    <subcellularLocation>
        <location evidence="14">Endomembrane system</location>
        <topology evidence="14">Lipid-anchor</topology>
        <orientation evidence="14">Cytoplasmic side</orientation>
    </subcellularLocation>
</comment>
<dbReference type="GO" id="GO:0003925">
    <property type="term" value="F:G protein activity"/>
    <property type="evidence" value="ECO:0007669"/>
    <property type="project" value="UniProtKB-EC"/>
</dbReference>
<organism evidence="16 17">
    <name type="scientific">Drosophila guanche</name>
    <name type="common">Fruit fly</name>
    <dbReference type="NCBI Taxonomy" id="7266"/>
    <lineage>
        <taxon>Eukaryota</taxon>
        <taxon>Metazoa</taxon>
        <taxon>Ecdysozoa</taxon>
        <taxon>Arthropoda</taxon>
        <taxon>Hexapoda</taxon>
        <taxon>Insecta</taxon>
        <taxon>Pterygota</taxon>
        <taxon>Neoptera</taxon>
        <taxon>Endopterygota</taxon>
        <taxon>Diptera</taxon>
        <taxon>Brachycera</taxon>
        <taxon>Muscomorpha</taxon>
        <taxon>Ephydroidea</taxon>
        <taxon>Drosophilidae</taxon>
        <taxon>Drosophila</taxon>
        <taxon>Sophophora</taxon>
    </lineage>
</organism>
<protein>
    <recommendedName>
        <fullName evidence="12">Ras-like protein 1</fullName>
        <ecNumber evidence="3">3.6.5.2</ecNumber>
    </recommendedName>
</protein>
<keyword evidence="5" id="KW-0488">Methylation</keyword>
<dbReference type="InterPro" id="IPR020849">
    <property type="entry name" value="Small_GTPase_Ras-type"/>
</dbReference>
<dbReference type="STRING" id="7266.A0A3B0JR07"/>
<dbReference type="GO" id="GO:0007165">
    <property type="term" value="P:signal transduction"/>
    <property type="evidence" value="ECO:0007669"/>
    <property type="project" value="InterPro"/>
</dbReference>
<evidence type="ECO:0000313" key="17">
    <source>
        <dbReference type="Proteomes" id="UP000268350"/>
    </source>
</evidence>
<dbReference type="OMA" id="CCGGCVI"/>
<keyword evidence="4" id="KW-1003">Cell membrane</keyword>
<dbReference type="GO" id="GO:0012505">
    <property type="term" value="C:endomembrane system"/>
    <property type="evidence" value="ECO:0007669"/>
    <property type="project" value="UniProtKB-SubCell"/>
</dbReference>
<dbReference type="EMBL" id="OUUW01000008">
    <property type="protein sequence ID" value="SPP84555.1"/>
    <property type="molecule type" value="Genomic_DNA"/>
</dbReference>
<evidence type="ECO:0000256" key="13">
    <source>
        <dbReference type="ARBA" id="ARBA00045993"/>
    </source>
</evidence>
<evidence type="ECO:0000256" key="14">
    <source>
        <dbReference type="ARBA" id="ARBA00046278"/>
    </source>
</evidence>
<evidence type="ECO:0000256" key="15">
    <source>
        <dbReference type="ARBA" id="ARBA00048098"/>
    </source>
</evidence>
<reference evidence="17" key="1">
    <citation type="submission" date="2018-01" db="EMBL/GenBank/DDBJ databases">
        <authorList>
            <person name="Alioto T."/>
            <person name="Alioto T."/>
        </authorList>
    </citation>
    <scope>NUCLEOTIDE SEQUENCE [LARGE SCALE GENOMIC DNA]</scope>
</reference>
<evidence type="ECO:0000256" key="8">
    <source>
        <dbReference type="ARBA" id="ARBA00023134"/>
    </source>
</evidence>
<evidence type="ECO:0000256" key="5">
    <source>
        <dbReference type="ARBA" id="ARBA00022481"/>
    </source>
</evidence>
<dbReference type="Gene3D" id="3.40.50.300">
    <property type="entry name" value="P-loop containing nucleotide triphosphate hydrolases"/>
    <property type="match status" value="1"/>
</dbReference>
<evidence type="ECO:0000256" key="4">
    <source>
        <dbReference type="ARBA" id="ARBA00022475"/>
    </source>
</evidence>
<dbReference type="PROSITE" id="PS51421">
    <property type="entry name" value="RAS"/>
    <property type="match status" value="1"/>
</dbReference>